<evidence type="ECO:0000313" key="1">
    <source>
        <dbReference type="EMBL" id="KXN74355.1"/>
    </source>
</evidence>
<accession>A0A137PHB1</accession>
<proteinExistence type="predicted"/>
<keyword evidence="2" id="KW-1185">Reference proteome</keyword>
<reference evidence="1 2" key="1">
    <citation type="journal article" date="2015" name="Genome Biol. Evol.">
        <title>Phylogenomic analyses indicate that early fungi evolved digesting cell walls of algal ancestors of land plants.</title>
        <authorList>
            <person name="Chang Y."/>
            <person name="Wang S."/>
            <person name="Sekimoto S."/>
            <person name="Aerts A.L."/>
            <person name="Choi C."/>
            <person name="Clum A."/>
            <person name="LaButti K.M."/>
            <person name="Lindquist E.A."/>
            <person name="Yee Ngan C."/>
            <person name="Ohm R.A."/>
            <person name="Salamov A.A."/>
            <person name="Grigoriev I.V."/>
            <person name="Spatafora J.W."/>
            <person name="Berbee M.L."/>
        </authorList>
    </citation>
    <scope>NUCLEOTIDE SEQUENCE [LARGE SCALE GENOMIC DNA]</scope>
    <source>
        <strain evidence="1 2">NRRL 28638</strain>
    </source>
</reference>
<protein>
    <submittedName>
        <fullName evidence="1">Uncharacterized protein</fullName>
    </submittedName>
</protein>
<gene>
    <name evidence="1" type="ORF">CONCODRAFT_14847</name>
</gene>
<evidence type="ECO:0000313" key="2">
    <source>
        <dbReference type="Proteomes" id="UP000070444"/>
    </source>
</evidence>
<dbReference type="Proteomes" id="UP000070444">
    <property type="component" value="Unassembled WGS sequence"/>
</dbReference>
<name>A0A137PHB1_CONC2</name>
<dbReference type="AlphaFoldDB" id="A0A137PHB1"/>
<dbReference type="EMBL" id="KQ964424">
    <property type="protein sequence ID" value="KXN74355.1"/>
    <property type="molecule type" value="Genomic_DNA"/>
</dbReference>
<sequence length="256" mass="30112">MYLEAIKYVSFDSDENTHFNKIRNVYFENRSCLINVLDFLDQEVVIIPGSSFSYDGGINHIMEDHHILSEIIKDETRWNLFYDSFLRVEEENGYHLSIIENYLTIVADNRRCIFTNRDMEEGTIIGTILWVKNFNELLENYSDRNLKRISKAIVCPLITKLANWKEEKEYLDDDFILSMDIYYPEVSFKYTIDTYMSNVCIDVYNKLLKRGLNGLVDKYIPSYKQCNGYGKKGEDGDYSTKLCKCGGLRVFCYLDM</sequence>
<organism evidence="1 2">
    <name type="scientific">Conidiobolus coronatus (strain ATCC 28846 / CBS 209.66 / NRRL 28638)</name>
    <name type="common">Delacroixia coronata</name>
    <dbReference type="NCBI Taxonomy" id="796925"/>
    <lineage>
        <taxon>Eukaryota</taxon>
        <taxon>Fungi</taxon>
        <taxon>Fungi incertae sedis</taxon>
        <taxon>Zoopagomycota</taxon>
        <taxon>Entomophthoromycotina</taxon>
        <taxon>Entomophthoromycetes</taxon>
        <taxon>Entomophthorales</taxon>
        <taxon>Ancylistaceae</taxon>
        <taxon>Conidiobolus</taxon>
    </lineage>
</organism>